<dbReference type="Gene3D" id="2.60.120.10">
    <property type="entry name" value="Jelly Rolls"/>
    <property type="match status" value="1"/>
</dbReference>
<evidence type="ECO:0000313" key="3">
    <source>
        <dbReference type="Proteomes" id="UP000320623"/>
    </source>
</evidence>
<dbReference type="SUPFAM" id="SSF51206">
    <property type="entry name" value="cAMP-binding domain-like"/>
    <property type="match status" value="1"/>
</dbReference>
<reference evidence="3" key="1">
    <citation type="submission" date="2015-11" db="EMBL/GenBank/DDBJ databases">
        <authorList>
            <person name="Varghese N."/>
        </authorList>
    </citation>
    <scope>NUCLEOTIDE SEQUENCE [LARGE SCALE GENOMIC DNA]</scope>
</reference>
<accession>A0A0S4MYT6</accession>
<proteinExistence type="predicted"/>
<dbReference type="RefSeq" id="WP_140944350.1">
    <property type="nucleotide sequence ID" value="NZ_FAOO01000003.1"/>
</dbReference>
<dbReference type="Pfam" id="PF00027">
    <property type="entry name" value="cNMP_binding"/>
    <property type="match status" value="1"/>
</dbReference>
<dbReference type="InterPro" id="IPR018488">
    <property type="entry name" value="cNMP-bd_CS"/>
</dbReference>
<evidence type="ECO:0000313" key="2">
    <source>
        <dbReference type="EMBL" id="CUU02685.1"/>
    </source>
</evidence>
<protein>
    <submittedName>
        <fullName evidence="2">Cyclic nucleotide-binding domain-containing protein</fullName>
    </submittedName>
</protein>
<dbReference type="AlphaFoldDB" id="A0A0S4MYT6"/>
<sequence length="169" mass="18866">MIMEISDEVLKKIPIFSGIKEEHLKNLKRIIQIQEFPENAVVIREGEKGKEIYILLNGEVEVSKSLVLNLPGLEQKEKSLTKLSADGFPFFGEMVLFDDKAERTATVITTTKCLFAVLKKSDILNLAESDAEIGYLLFKNIASALASRLKKANNDILKLTTALSLILSR</sequence>
<dbReference type="InterPro" id="IPR018490">
    <property type="entry name" value="cNMP-bd_dom_sf"/>
</dbReference>
<dbReference type="PROSITE" id="PS00888">
    <property type="entry name" value="CNMP_BINDING_1"/>
    <property type="match status" value="1"/>
</dbReference>
<gene>
    <name evidence="2" type="ORF">JGI1_00556</name>
</gene>
<dbReference type="InterPro" id="IPR014710">
    <property type="entry name" value="RmlC-like_jellyroll"/>
</dbReference>
<evidence type="ECO:0000259" key="1">
    <source>
        <dbReference type="PROSITE" id="PS50042"/>
    </source>
</evidence>
<name>A0A0S4MYT6_9BACT</name>
<keyword evidence="3" id="KW-1185">Reference proteome</keyword>
<dbReference type="STRING" id="1643428.GCA_001442855_00541"/>
<dbReference type="InterPro" id="IPR000595">
    <property type="entry name" value="cNMP-bd_dom"/>
</dbReference>
<dbReference type="PANTHER" id="PTHR23011:SF28">
    <property type="entry name" value="CYCLIC NUCLEOTIDE-BINDING DOMAIN CONTAINING PROTEIN"/>
    <property type="match status" value="1"/>
</dbReference>
<dbReference type="SMART" id="SM00100">
    <property type="entry name" value="cNMP"/>
    <property type="match status" value="1"/>
</dbReference>
<dbReference type="PROSITE" id="PS50042">
    <property type="entry name" value="CNMP_BINDING_3"/>
    <property type="match status" value="1"/>
</dbReference>
<dbReference type="CDD" id="cd00038">
    <property type="entry name" value="CAP_ED"/>
    <property type="match status" value="1"/>
</dbReference>
<dbReference type="EMBL" id="FAOO01000003">
    <property type="protein sequence ID" value="CUU02685.1"/>
    <property type="molecule type" value="Genomic_DNA"/>
</dbReference>
<dbReference type="OrthoDB" id="9794791at2"/>
<dbReference type="PANTHER" id="PTHR23011">
    <property type="entry name" value="CYCLIC NUCLEOTIDE-BINDING DOMAIN CONTAINING PROTEIN"/>
    <property type="match status" value="1"/>
</dbReference>
<dbReference type="Proteomes" id="UP000320623">
    <property type="component" value="Unassembled WGS sequence"/>
</dbReference>
<organism evidence="2 3">
    <name type="scientific">Candidatus Thermokryptus mobilis</name>
    <dbReference type="NCBI Taxonomy" id="1643428"/>
    <lineage>
        <taxon>Bacteria</taxon>
        <taxon>Pseudomonadati</taxon>
        <taxon>Candidatus Kryptoniota</taxon>
        <taxon>Candidatus Thermokryptus</taxon>
    </lineage>
</organism>
<feature type="domain" description="Cyclic nucleotide-binding" evidence="1">
    <location>
        <begin position="15"/>
        <end position="144"/>
    </location>
</feature>